<dbReference type="RefSeq" id="WP_145064428.1">
    <property type="nucleotide sequence ID" value="NZ_CP036287.1"/>
</dbReference>
<gene>
    <name evidence="1" type="ORF">Pla133_16830</name>
</gene>
<dbReference type="KEGG" id="pbap:Pla133_16830"/>
<evidence type="ECO:0000313" key="2">
    <source>
        <dbReference type="Proteomes" id="UP000316921"/>
    </source>
</evidence>
<evidence type="ECO:0000313" key="1">
    <source>
        <dbReference type="EMBL" id="QDU66607.1"/>
    </source>
</evidence>
<name>A0A518BHZ7_9BACT</name>
<proteinExistence type="predicted"/>
<dbReference type="AlphaFoldDB" id="A0A518BHZ7"/>
<reference evidence="1 2" key="1">
    <citation type="submission" date="2019-02" db="EMBL/GenBank/DDBJ databases">
        <title>Deep-cultivation of Planctomycetes and their phenomic and genomic characterization uncovers novel biology.</title>
        <authorList>
            <person name="Wiegand S."/>
            <person name="Jogler M."/>
            <person name="Boedeker C."/>
            <person name="Pinto D."/>
            <person name="Vollmers J."/>
            <person name="Rivas-Marin E."/>
            <person name="Kohn T."/>
            <person name="Peeters S.H."/>
            <person name="Heuer A."/>
            <person name="Rast P."/>
            <person name="Oberbeckmann S."/>
            <person name="Bunk B."/>
            <person name="Jeske O."/>
            <person name="Meyerdierks A."/>
            <person name="Storesund J.E."/>
            <person name="Kallscheuer N."/>
            <person name="Luecker S."/>
            <person name="Lage O.M."/>
            <person name="Pohl T."/>
            <person name="Merkel B.J."/>
            <person name="Hornburger P."/>
            <person name="Mueller R.-W."/>
            <person name="Bruemmer F."/>
            <person name="Labrenz M."/>
            <person name="Spormann A.M."/>
            <person name="Op den Camp H."/>
            <person name="Overmann J."/>
            <person name="Amann R."/>
            <person name="Jetten M.S.M."/>
            <person name="Mascher T."/>
            <person name="Medema M.H."/>
            <person name="Devos D.P."/>
            <person name="Kaster A.-K."/>
            <person name="Ovreas L."/>
            <person name="Rohde M."/>
            <person name="Galperin M.Y."/>
            <person name="Jogler C."/>
        </authorList>
    </citation>
    <scope>NUCLEOTIDE SEQUENCE [LARGE SCALE GENOMIC DNA]</scope>
    <source>
        <strain evidence="1 2">Pla133</strain>
    </source>
</reference>
<accession>A0A518BHZ7</accession>
<organism evidence="1 2">
    <name type="scientific">Engelhardtia mirabilis</name>
    <dbReference type="NCBI Taxonomy" id="2528011"/>
    <lineage>
        <taxon>Bacteria</taxon>
        <taxon>Pseudomonadati</taxon>
        <taxon>Planctomycetota</taxon>
        <taxon>Planctomycetia</taxon>
        <taxon>Planctomycetia incertae sedis</taxon>
        <taxon>Engelhardtia</taxon>
    </lineage>
</organism>
<keyword evidence="2" id="KW-1185">Reference proteome</keyword>
<protein>
    <submittedName>
        <fullName evidence="1">Uncharacterized protein</fullName>
    </submittedName>
</protein>
<dbReference type="Proteomes" id="UP000316921">
    <property type="component" value="Chromosome"/>
</dbReference>
<dbReference type="EMBL" id="CP036287">
    <property type="protein sequence ID" value="QDU66607.1"/>
    <property type="molecule type" value="Genomic_DNA"/>
</dbReference>
<sequence length="661" mass="70395">MSSRAVLVAFALALGIAVLLLAGRGPSEEVPTGPGLEAAPPVASGTAALAELRERAASEAVGERRALAEHSPQAVPAGEVRLRFRLVDSLGEPLAAASVDLRAWPRGGGPAEDLRAVLEGDGEYSVRVDRRFERVECTARAPGRLSVLFVASPPAQEAEHSFELKLVPAAIVLFSIVDAEGQPIDRAQVSATATGSPSEDELKLSVVDAEGLLKGVGGEHVRLEVASPRHGRVVQWIDLPFDSEPLFLGPIAIGGGQRLDGRLTVDGGTPLAFVGVTVRASSGATMAGLVEATTRTDGHGRFTFANLADANFRLTVDPQVDPLGLMDADVTPSTEPVVVNRSACILQVIGVDRIGNRLQLQRVSLAETAQGANLADQSSAPDYIGQVNFVLPLDSRWFLRGRVEPAGDMRREPGAFQELSGEVEIHAESQLEHVLRFEDGDLSAAVEFSVERNGEVGPLELTVAFEADDGHSLSRTGRIGAEASTLRFRDLPAGAWRWTARVVGADGSPLSASPRPSQSWASSRPLPRELRLEAGLVSTAWLNLSREERLQIDLTAVPRESAGVPVQVSVERIDGDRAGLQQLAFSTAHTFALTVASDGGDPARGLLTTGQLWQTRTPLAVGLYRVRLEQADREPLELEVDLGDGRFPRVEPGDWLLPDGR</sequence>